<evidence type="ECO:0000259" key="8">
    <source>
        <dbReference type="Pfam" id="PF00150"/>
    </source>
</evidence>
<name>A0A1J5RHL7_9ZZZZ</name>
<reference evidence="9" key="1">
    <citation type="submission" date="2016-10" db="EMBL/GenBank/DDBJ databases">
        <title>Sequence of Gallionella enrichment culture.</title>
        <authorList>
            <person name="Poehlein A."/>
            <person name="Muehling M."/>
            <person name="Daniel R."/>
        </authorList>
    </citation>
    <scope>NUCLEOTIDE SEQUENCE</scope>
</reference>
<evidence type="ECO:0000256" key="3">
    <source>
        <dbReference type="ARBA" id="ARBA00012706"/>
    </source>
</evidence>
<comment type="catalytic activity">
    <reaction evidence="1">
        <text>Random hydrolysis of (1-&gt;4)-beta-D-mannosidic linkages in mannans, galactomannans and glucomannans.</text>
        <dbReference type="EC" id="3.2.1.78"/>
    </reaction>
</comment>
<gene>
    <name evidence="9" type="ORF">GALL_224540</name>
</gene>
<feature type="domain" description="Glycoside hydrolase family 5" evidence="8">
    <location>
        <begin position="183"/>
        <end position="355"/>
    </location>
</feature>
<dbReference type="EC" id="3.2.1.78" evidence="3"/>
<dbReference type="PROSITE" id="PS51257">
    <property type="entry name" value="PROKAR_LIPOPROTEIN"/>
    <property type="match status" value="1"/>
</dbReference>
<keyword evidence="6" id="KW-0378">Hydrolase</keyword>
<comment type="caution">
    <text evidence="9">The sequence shown here is derived from an EMBL/GenBank/DDBJ whole genome shotgun (WGS) entry which is preliminary data.</text>
</comment>
<dbReference type="Pfam" id="PF00150">
    <property type="entry name" value="Cellulase"/>
    <property type="match status" value="1"/>
</dbReference>
<keyword evidence="4" id="KW-0964">Secreted</keyword>
<evidence type="ECO:0000313" key="9">
    <source>
        <dbReference type="EMBL" id="OIQ95582.1"/>
    </source>
</evidence>
<organism evidence="9">
    <name type="scientific">mine drainage metagenome</name>
    <dbReference type="NCBI Taxonomy" id="410659"/>
    <lineage>
        <taxon>unclassified sequences</taxon>
        <taxon>metagenomes</taxon>
        <taxon>ecological metagenomes</taxon>
    </lineage>
</organism>
<accession>A0A1J5RHL7</accession>
<evidence type="ECO:0000256" key="6">
    <source>
        <dbReference type="ARBA" id="ARBA00022801"/>
    </source>
</evidence>
<dbReference type="PANTHER" id="PTHR31451">
    <property type="match status" value="1"/>
</dbReference>
<proteinExistence type="predicted"/>
<dbReference type="AlphaFoldDB" id="A0A1J5RHL7"/>
<sequence length="576" mass="64353">MNARLTWSLLMLFAACPAVEGAAPFRASIDGITRVTVRPEQCAPVDFDVMLTARWTDPACSSEVAVDLRLQAPSGSPVDVPAYLEHGLSGRSSEWRVRFSPEESGAYSGSLVIRQDGRDEATAPVRFEVAPSGRRGFLHPDGPWIFRFDNGEPFRGIGENIAWESRSNDDSRYFRALNENPRYNYGTMFGKLAASGGDFVRTWMCPWNLPLEWNQVVDTNRYSDDTGRFNRSAIHRMDQVVRLARESGVYLMLTLDTGGALLGGDWAINPYNARNGGPAATPVDFFTNPAARARYKDRLRYIVARWGYSPHIAAWELFNEVDNAMYGQTPERIPDSVVTAWHAEMSAYLKSIDPAHRPVTTSVSHRDVAGLDAIPTIDFNQRHIYRSTDDIPSVLRRYVRSTGKPYVIGEFSREWDWSRNFDDFAADMDGDYRRGLWLGLFSPTPILPMSWWWEYFDSRDQWPVFGRVRRISDWMLRAGGGHFEEEQARWTGSDCQALGVRCGRTVFLLVDNGAGTARSGRLGLPPAPPEGWSLRVYHADTGGLDNLASTGASLSLSVPARSDVVVILEPGKGSGS</sequence>
<dbReference type="GO" id="GO:0000272">
    <property type="term" value="P:polysaccharide catabolic process"/>
    <property type="evidence" value="ECO:0007669"/>
    <property type="project" value="InterPro"/>
</dbReference>
<comment type="subcellular location">
    <subcellularLocation>
        <location evidence="2">Secreted</location>
    </subcellularLocation>
</comment>
<evidence type="ECO:0000256" key="7">
    <source>
        <dbReference type="ARBA" id="ARBA00023295"/>
    </source>
</evidence>
<dbReference type="InterPro" id="IPR045053">
    <property type="entry name" value="MAN-like"/>
</dbReference>
<evidence type="ECO:0000256" key="1">
    <source>
        <dbReference type="ARBA" id="ARBA00001678"/>
    </source>
</evidence>
<keyword evidence="7" id="KW-0326">Glycosidase</keyword>
<dbReference type="Gene3D" id="2.60.40.10">
    <property type="entry name" value="Immunoglobulins"/>
    <property type="match status" value="1"/>
</dbReference>
<protein>
    <recommendedName>
        <fullName evidence="3">mannan endo-1,4-beta-mannosidase</fullName>
        <ecNumber evidence="3">3.2.1.78</ecNumber>
    </recommendedName>
</protein>
<evidence type="ECO:0000256" key="5">
    <source>
        <dbReference type="ARBA" id="ARBA00022729"/>
    </source>
</evidence>
<dbReference type="GO" id="GO:0005576">
    <property type="term" value="C:extracellular region"/>
    <property type="evidence" value="ECO:0007669"/>
    <property type="project" value="UniProtKB-SubCell"/>
</dbReference>
<keyword evidence="5" id="KW-0732">Signal</keyword>
<evidence type="ECO:0000256" key="4">
    <source>
        <dbReference type="ARBA" id="ARBA00022525"/>
    </source>
</evidence>
<dbReference type="Gene3D" id="3.20.20.80">
    <property type="entry name" value="Glycosidases"/>
    <property type="match status" value="1"/>
</dbReference>
<dbReference type="InterPro" id="IPR001547">
    <property type="entry name" value="Glyco_hydro_5"/>
</dbReference>
<dbReference type="SUPFAM" id="SSF51445">
    <property type="entry name" value="(Trans)glycosidases"/>
    <property type="match status" value="1"/>
</dbReference>
<dbReference type="EMBL" id="MLJW01000164">
    <property type="protein sequence ID" value="OIQ95582.1"/>
    <property type="molecule type" value="Genomic_DNA"/>
</dbReference>
<evidence type="ECO:0000256" key="2">
    <source>
        <dbReference type="ARBA" id="ARBA00004613"/>
    </source>
</evidence>
<dbReference type="GO" id="GO:0016985">
    <property type="term" value="F:mannan endo-1,4-beta-mannosidase activity"/>
    <property type="evidence" value="ECO:0007669"/>
    <property type="project" value="TreeGrafter"/>
</dbReference>
<dbReference type="InterPro" id="IPR013783">
    <property type="entry name" value="Ig-like_fold"/>
</dbReference>
<dbReference type="InterPro" id="IPR017853">
    <property type="entry name" value="GH"/>
</dbReference>
<dbReference type="PANTHER" id="PTHR31451:SF39">
    <property type="entry name" value="MANNAN ENDO-1,4-BETA-MANNOSIDASE 1"/>
    <property type="match status" value="1"/>
</dbReference>